<dbReference type="Proteomes" id="UP000318416">
    <property type="component" value="Unassembled WGS sequence"/>
</dbReference>
<name>A0A561EXX4_9ACTN</name>
<dbReference type="RefSeq" id="WP_145794835.1">
    <property type="nucleotide sequence ID" value="NZ_BAAABR010000047.1"/>
</dbReference>
<gene>
    <name evidence="2" type="ORF">FB465_5619</name>
</gene>
<organism evidence="2 3">
    <name type="scientific">Kitasatospora atroaurantiaca</name>
    <dbReference type="NCBI Taxonomy" id="285545"/>
    <lineage>
        <taxon>Bacteria</taxon>
        <taxon>Bacillati</taxon>
        <taxon>Actinomycetota</taxon>
        <taxon>Actinomycetes</taxon>
        <taxon>Kitasatosporales</taxon>
        <taxon>Streptomycetaceae</taxon>
        <taxon>Kitasatospora</taxon>
    </lineage>
</organism>
<dbReference type="PROSITE" id="PS51725">
    <property type="entry name" value="ABM"/>
    <property type="match status" value="1"/>
</dbReference>
<dbReference type="Pfam" id="PF03992">
    <property type="entry name" value="ABM"/>
    <property type="match status" value="1"/>
</dbReference>
<protein>
    <submittedName>
        <fullName evidence="2">Quinol monooxygenase YgiN</fullName>
    </submittedName>
</protein>
<dbReference type="AlphaFoldDB" id="A0A561EXX4"/>
<keyword evidence="2" id="KW-0503">Monooxygenase</keyword>
<dbReference type="OrthoDB" id="5241825at2"/>
<proteinExistence type="predicted"/>
<dbReference type="InterPro" id="IPR050744">
    <property type="entry name" value="AI-2_Isomerase_LsrG"/>
</dbReference>
<dbReference type="Gene3D" id="3.30.70.100">
    <property type="match status" value="1"/>
</dbReference>
<accession>A0A561EXX4</accession>
<keyword evidence="3" id="KW-1185">Reference proteome</keyword>
<evidence type="ECO:0000259" key="1">
    <source>
        <dbReference type="PROSITE" id="PS51725"/>
    </source>
</evidence>
<reference evidence="2 3" key="1">
    <citation type="submission" date="2019-06" db="EMBL/GenBank/DDBJ databases">
        <title>Sequencing the genomes of 1000 actinobacteria strains.</title>
        <authorList>
            <person name="Klenk H.-P."/>
        </authorList>
    </citation>
    <scope>NUCLEOTIDE SEQUENCE [LARGE SCALE GENOMIC DNA]</scope>
    <source>
        <strain evidence="2 3">DSM 41649</strain>
    </source>
</reference>
<keyword evidence="2" id="KW-0560">Oxidoreductase</keyword>
<dbReference type="GO" id="GO:0005829">
    <property type="term" value="C:cytosol"/>
    <property type="evidence" value="ECO:0007669"/>
    <property type="project" value="TreeGrafter"/>
</dbReference>
<evidence type="ECO:0000313" key="2">
    <source>
        <dbReference type="EMBL" id="TWE20465.1"/>
    </source>
</evidence>
<dbReference type="PANTHER" id="PTHR33336:SF3">
    <property type="entry name" value="ABM DOMAIN-CONTAINING PROTEIN"/>
    <property type="match status" value="1"/>
</dbReference>
<sequence length="91" mass="10193">MPLTVVARFEAGPGQEDRLRTELEAMIEPSVDEPGCLAYELYVDPNRPGRMAVVEEWTCRPAFERHAAGAYRRRVADLLAGPVTVQYLTES</sequence>
<dbReference type="SUPFAM" id="SSF54909">
    <property type="entry name" value="Dimeric alpha+beta barrel"/>
    <property type="match status" value="1"/>
</dbReference>
<dbReference type="GO" id="GO:0004497">
    <property type="term" value="F:monooxygenase activity"/>
    <property type="evidence" value="ECO:0007669"/>
    <property type="project" value="UniProtKB-KW"/>
</dbReference>
<dbReference type="EMBL" id="VIVR01000001">
    <property type="protein sequence ID" value="TWE20465.1"/>
    <property type="molecule type" value="Genomic_DNA"/>
</dbReference>
<dbReference type="PANTHER" id="PTHR33336">
    <property type="entry name" value="QUINOL MONOOXYGENASE YGIN-RELATED"/>
    <property type="match status" value="1"/>
</dbReference>
<comment type="caution">
    <text evidence="2">The sequence shown here is derived from an EMBL/GenBank/DDBJ whole genome shotgun (WGS) entry which is preliminary data.</text>
</comment>
<dbReference type="InterPro" id="IPR011008">
    <property type="entry name" value="Dimeric_a/b-barrel"/>
</dbReference>
<dbReference type="InterPro" id="IPR007138">
    <property type="entry name" value="ABM_dom"/>
</dbReference>
<evidence type="ECO:0000313" key="3">
    <source>
        <dbReference type="Proteomes" id="UP000318416"/>
    </source>
</evidence>
<feature type="domain" description="ABM" evidence="1">
    <location>
        <begin position="3"/>
        <end position="91"/>
    </location>
</feature>